<name>A0ACB7UM10_DIOAL</name>
<evidence type="ECO:0000313" key="1">
    <source>
        <dbReference type="EMBL" id="KAH7661507.1"/>
    </source>
</evidence>
<proteinExistence type="predicted"/>
<gene>
    <name evidence="1" type="ORF">IHE45_15G069100</name>
</gene>
<sequence length="207" mass="21155">MEIRKCFSSFRVSFFMIILLITSSPASSQISTPCTNTLLSSFTPCLNYLTGSTNGGGSPTSDCCDSLGSLISSSAECACMIITGNVPIPINRALAISLPKICNSKSVPLQCKTSSTPLPAPGPVAFAPSLPPLSPTTSNVPGSDSSSQALPPFPTSSPPVLTPPAIVQTPATDSGQTTLVIPSSAFKLSGITSTAVLLLVFGTLMLN</sequence>
<dbReference type="Proteomes" id="UP000827976">
    <property type="component" value="Chromosome 15"/>
</dbReference>
<keyword evidence="2" id="KW-1185">Reference proteome</keyword>
<dbReference type="EMBL" id="CM037025">
    <property type="protein sequence ID" value="KAH7661507.1"/>
    <property type="molecule type" value="Genomic_DNA"/>
</dbReference>
<evidence type="ECO:0000313" key="2">
    <source>
        <dbReference type="Proteomes" id="UP000827976"/>
    </source>
</evidence>
<accession>A0ACB7UM10</accession>
<comment type="caution">
    <text evidence="1">The sequence shown here is derived from an EMBL/GenBank/DDBJ whole genome shotgun (WGS) entry which is preliminary data.</text>
</comment>
<reference evidence="2" key="1">
    <citation type="journal article" date="2022" name="Nat. Commun.">
        <title>Chromosome evolution and the genetic basis of agronomically important traits in greater yam.</title>
        <authorList>
            <person name="Bredeson J.V."/>
            <person name="Lyons J.B."/>
            <person name="Oniyinde I.O."/>
            <person name="Okereke N.R."/>
            <person name="Kolade O."/>
            <person name="Nnabue I."/>
            <person name="Nwadili C.O."/>
            <person name="Hribova E."/>
            <person name="Parker M."/>
            <person name="Nwogha J."/>
            <person name="Shu S."/>
            <person name="Carlson J."/>
            <person name="Kariba R."/>
            <person name="Muthemba S."/>
            <person name="Knop K."/>
            <person name="Barton G.J."/>
            <person name="Sherwood A.V."/>
            <person name="Lopez-Montes A."/>
            <person name="Asiedu R."/>
            <person name="Jamnadass R."/>
            <person name="Muchugi A."/>
            <person name="Goodstein D."/>
            <person name="Egesi C.N."/>
            <person name="Featherston J."/>
            <person name="Asfaw A."/>
            <person name="Simpson G.G."/>
            <person name="Dolezel J."/>
            <person name="Hendre P.S."/>
            <person name="Van Deynze A."/>
            <person name="Kumar P.L."/>
            <person name="Obidiegwu J.E."/>
            <person name="Bhattacharjee R."/>
            <person name="Rokhsar D.S."/>
        </authorList>
    </citation>
    <scope>NUCLEOTIDE SEQUENCE [LARGE SCALE GENOMIC DNA]</scope>
    <source>
        <strain evidence="2">cv. TDa95/00328</strain>
    </source>
</reference>
<protein>
    <submittedName>
        <fullName evidence="1">Bifunctional inhibitor/lipid-transfer protein/seed storage 2S albumin protein</fullName>
    </submittedName>
</protein>
<organism evidence="1 2">
    <name type="scientific">Dioscorea alata</name>
    <name type="common">Purple yam</name>
    <dbReference type="NCBI Taxonomy" id="55571"/>
    <lineage>
        <taxon>Eukaryota</taxon>
        <taxon>Viridiplantae</taxon>
        <taxon>Streptophyta</taxon>
        <taxon>Embryophyta</taxon>
        <taxon>Tracheophyta</taxon>
        <taxon>Spermatophyta</taxon>
        <taxon>Magnoliopsida</taxon>
        <taxon>Liliopsida</taxon>
        <taxon>Dioscoreales</taxon>
        <taxon>Dioscoreaceae</taxon>
        <taxon>Dioscorea</taxon>
    </lineage>
</organism>